<organism evidence="2 3">
    <name type="scientific">Aneurinibacillus aneurinilyticus ATCC 12856</name>
    <dbReference type="NCBI Taxonomy" id="649747"/>
    <lineage>
        <taxon>Bacteria</taxon>
        <taxon>Bacillati</taxon>
        <taxon>Bacillota</taxon>
        <taxon>Bacilli</taxon>
        <taxon>Bacillales</taxon>
        <taxon>Paenibacillaceae</taxon>
        <taxon>Aneurinibacillus group</taxon>
        <taxon>Aneurinibacillus</taxon>
    </lineage>
</organism>
<accession>U1WNK5</accession>
<dbReference type="InterPro" id="IPR020568">
    <property type="entry name" value="Ribosomal_Su5_D2-typ_SF"/>
</dbReference>
<dbReference type="eggNOG" id="COG3480">
    <property type="taxonomic scope" value="Bacteria"/>
</dbReference>
<comment type="caution">
    <text evidence="2">The sequence shown here is derived from an EMBL/GenBank/DDBJ whole genome shotgun (WGS) entry which is preliminary data.</text>
</comment>
<proteinExistence type="predicted"/>
<dbReference type="HOGENOM" id="CLU_1097004_0_0_9"/>
<feature type="transmembrane region" description="Helical" evidence="1">
    <location>
        <begin position="21"/>
        <end position="39"/>
    </location>
</feature>
<reference evidence="2 3" key="1">
    <citation type="submission" date="2013-08" db="EMBL/GenBank/DDBJ databases">
        <authorList>
            <person name="Weinstock G."/>
            <person name="Sodergren E."/>
            <person name="Wylie T."/>
            <person name="Fulton L."/>
            <person name="Fulton R."/>
            <person name="Fronick C."/>
            <person name="O'Laughlin M."/>
            <person name="Godfrey J."/>
            <person name="Miner T."/>
            <person name="Herter B."/>
            <person name="Appelbaum E."/>
            <person name="Cordes M."/>
            <person name="Lek S."/>
            <person name="Wollam A."/>
            <person name="Pepin K.H."/>
            <person name="Palsikar V.B."/>
            <person name="Mitreva M."/>
            <person name="Wilson R.K."/>
        </authorList>
    </citation>
    <scope>NUCLEOTIDE SEQUENCE [LARGE SCALE GENOMIC DNA]</scope>
    <source>
        <strain evidence="2 3">ATCC 12856</strain>
    </source>
</reference>
<dbReference type="STRING" id="649747.HMPREF0083_01798"/>
<protein>
    <recommendedName>
        <fullName evidence="4">Lon proteolytic domain-containing protein</fullName>
    </recommendedName>
</protein>
<dbReference type="InterPro" id="IPR014721">
    <property type="entry name" value="Ribsml_uS5_D2-typ_fold_subgr"/>
</dbReference>
<evidence type="ECO:0000256" key="1">
    <source>
        <dbReference type="SAM" id="Phobius"/>
    </source>
</evidence>
<dbReference type="PATRIC" id="fig|649747.3.peg.1625"/>
<evidence type="ECO:0000313" key="2">
    <source>
        <dbReference type="EMBL" id="ERI10184.1"/>
    </source>
</evidence>
<keyword evidence="1" id="KW-0812">Transmembrane</keyword>
<name>U1WNK5_ANEAE</name>
<dbReference type="Proteomes" id="UP000016511">
    <property type="component" value="Unassembled WGS sequence"/>
</dbReference>
<dbReference type="SUPFAM" id="SSF54211">
    <property type="entry name" value="Ribosomal protein S5 domain 2-like"/>
    <property type="match status" value="1"/>
</dbReference>
<keyword evidence="1" id="KW-0472">Membrane</keyword>
<gene>
    <name evidence="2" type="ORF">HMPREF0083_01798</name>
</gene>
<dbReference type="EMBL" id="AWSJ01000119">
    <property type="protein sequence ID" value="ERI10184.1"/>
    <property type="molecule type" value="Genomic_DNA"/>
</dbReference>
<keyword evidence="3" id="KW-1185">Reference proteome</keyword>
<dbReference type="AlphaFoldDB" id="U1WNK5"/>
<dbReference type="Gene3D" id="3.30.230.10">
    <property type="match status" value="1"/>
</dbReference>
<evidence type="ECO:0000313" key="3">
    <source>
        <dbReference type="Proteomes" id="UP000016511"/>
    </source>
</evidence>
<sequence>MYELGKFINKGGVECVIKKEYRLAFFLLLIPFIVAVLAVTPHYEAFTTTGDIVPVKDAGINGHVDFVYVKSGYTENWFQKFAVSLTSKNQIEFHPVDKETIQEDRREEETEGWRAISVERAIASASRITGQPIETFKETRMRILSETEQYEGDSFGLMLALGLIEEKTGEDFTKHGKYTIAGTGALEDDTYVGSVGAVRHKLLTAERNGADYFFVPEDKDTYIFEGMSNQEEAEQLARERGMPLQIVPVATIDEALAFLHSLP</sequence>
<keyword evidence="1" id="KW-1133">Transmembrane helix</keyword>
<evidence type="ECO:0008006" key="4">
    <source>
        <dbReference type="Google" id="ProtNLM"/>
    </source>
</evidence>